<keyword evidence="7" id="KW-0132">Cell division</keyword>
<evidence type="ECO:0000313" key="8">
    <source>
        <dbReference type="Proteomes" id="UP000462212"/>
    </source>
</evidence>
<name>A0A8H8RZD2_9HELO</name>
<reference evidence="7 8" key="1">
    <citation type="submission" date="2018-05" db="EMBL/GenBank/DDBJ databases">
        <title>Genome sequencing and assembly of the regulated plant pathogen Lachnellula willkommii and related sister species for the development of diagnostic species identification markers.</title>
        <authorList>
            <person name="Giroux E."/>
            <person name="Bilodeau G."/>
        </authorList>
    </citation>
    <scope>NUCLEOTIDE SEQUENCE [LARGE SCALE GENOMIC DNA]</scope>
    <source>
        <strain evidence="7 8">CBS 197.66</strain>
    </source>
</reference>
<dbReference type="OrthoDB" id="2186602at2759"/>
<dbReference type="InterPro" id="IPR007852">
    <property type="entry name" value="Cdc73/Parafibromin"/>
</dbReference>
<comment type="subcellular location">
    <subcellularLocation>
        <location evidence="1">Nucleus</location>
    </subcellularLocation>
</comment>
<dbReference type="PANTHER" id="PTHR12466">
    <property type="entry name" value="CDC73 DOMAIN PROTEIN"/>
    <property type="match status" value="1"/>
</dbReference>
<evidence type="ECO:0000313" key="7">
    <source>
        <dbReference type="EMBL" id="TVY43849.1"/>
    </source>
</evidence>
<dbReference type="GO" id="GO:0016593">
    <property type="term" value="C:Cdc73/Paf1 complex"/>
    <property type="evidence" value="ECO:0007669"/>
    <property type="project" value="InterPro"/>
</dbReference>
<comment type="similarity">
    <text evidence="2">Belongs to the CDC73 family.</text>
</comment>
<keyword evidence="7" id="KW-0131">Cell cycle</keyword>
<keyword evidence="3" id="KW-0804">Transcription</keyword>
<dbReference type="GO" id="GO:0006368">
    <property type="term" value="P:transcription elongation by RNA polymerase II"/>
    <property type="evidence" value="ECO:0007669"/>
    <property type="project" value="InterPro"/>
</dbReference>
<feature type="compositionally biased region" description="Polar residues" evidence="5">
    <location>
        <begin position="49"/>
        <end position="59"/>
    </location>
</feature>
<dbReference type="Proteomes" id="UP000462212">
    <property type="component" value="Unassembled WGS sequence"/>
</dbReference>
<accession>A0A8H8RZD2</accession>
<feature type="compositionally biased region" description="Basic and acidic residues" evidence="5">
    <location>
        <begin position="37"/>
        <end position="46"/>
    </location>
</feature>
<dbReference type="FunFam" id="3.40.50.11990:FF:000003">
    <property type="entry name" value="Pol II transcription elongation factor subunit Cdc73"/>
    <property type="match status" value="1"/>
</dbReference>
<evidence type="ECO:0000259" key="6">
    <source>
        <dbReference type="Pfam" id="PF05179"/>
    </source>
</evidence>
<proteinExistence type="inferred from homology"/>
<feature type="region of interest" description="Disordered" evidence="5">
    <location>
        <begin position="1"/>
        <end position="65"/>
    </location>
</feature>
<dbReference type="InterPro" id="IPR038103">
    <property type="entry name" value="CDC73_C_sf"/>
</dbReference>
<evidence type="ECO:0000256" key="4">
    <source>
        <dbReference type="ARBA" id="ARBA00023242"/>
    </source>
</evidence>
<sequence length="864" mass="94665">MSRQSGDSNGSNHDAEPHSVKSSISASSKQSHNIMDWNDKRSRDPVTDPSKSYRNNTLNPPRPANIGMEWVWFPEGYWAEREILPAKKMHTRIKRLLGRPLDQKATSAQPESPTTPPKTIIPRIEIVRLKSDKSILTTETNNHSSVEEKRDYDGTTISSGSSTMPRLGLACRIKKTMASPFAESKMSVDKTPIRDTRGSRTALLLEGTSSCLERLEHENPGTQNAAAVSPRPRRTLGLAPWHRKNSHESILSMSSSVHKMLIGKTPAATPRSPKINDGYQRVETDLSDLSVPATFLASEAKRISTSPSRRTSPTYESRAQIRGFDFSSPPDGPKRYGERSETGPNRSNNYTQVRQDWFDANTKVAATIEEQLRRTQGSQSDLELPEHLPTSPLCPKNPKHKSGGTGICSYHGSKMSEVGGSGDEDLPCPRVAALDPAPVKMASSETIQQDPLLLLRQAIASDSPCIPTTTADASSASSVDLSLATATYLFFSSPVQVSIPLDTPTRFISSEKPVNLRSIYLAWLKRETAIPDYNAATRALNEELAADGGAGGEVQNLPFVEKLDLLTWLESASEESEFIKPLASDTLSAAASAQVASGKVGGIVPVTSGAAGRQGKTIDPRLAEIYNGERRMGDRNSVLRGIKPTDFSHVRKLAAPFNARKAAQAAANLANNPTLPHNPKAPARRPDPIILLSPSASSLLRMSNIKSFLEGGSYIPPESSSSTSSSSASILHITRTLPLIDPTRAMRFIIVDTPEQFKPEYWSRVVAVFTTGQLWQFKSYKWQQATDLFRHTLGVYVGWRGEQMPDTVKGWGRGVLGTQVDKWSAGASAASRWRDREVVESIWKAVEENMRNKGWRRDSGPTVI</sequence>
<evidence type="ECO:0000256" key="3">
    <source>
        <dbReference type="ARBA" id="ARBA00023163"/>
    </source>
</evidence>
<dbReference type="PANTHER" id="PTHR12466:SF8">
    <property type="entry name" value="PARAFIBROMIN"/>
    <property type="match status" value="1"/>
</dbReference>
<feature type="compositionally biased region" description="Low complexity" evidence="5">
    <location>
        <begin position="20"/>
        <end position="31"/>
    </location>
</feature>
<dbReference type="Pfam" id="PF05179">
    <property type="entry name" value="CDC73_C"/>
    <property type="match status" value="1"/>
</dbReference>
<evidence type="ECO:0000256" key="1">
    <source>
        <dbReference type="ARBA" id="ARBA00004123"/>
    </source>
</evidence>
<keyword evidence="8" id="KW-1185">Reference proteome</keyword>
<feature type="region of interest" description="Disordered" evidence="5">
    <location>
        <begin position="374"/>
        <end position="405"/>
    </location>
</feature>
<dbReference type="GO" id="GO:0051301">
    <property type="term" value="P:cell division"/>
    <property type="evidence" value="ECO:0007669"/>
    <property type="project" value="UniProtKB-KW"/>
</dbReference>
<feature type="region of interest" description="Disordered" evidence="5">
    <location>
        <begin position="301"/>
        <end position="352"/>
    </location>
</feature>
<comment type="caution">
    <text evidence="7">The sequence shown here is derived from an EMBL/GenBank/DDBJ whole genome shotgun (WGS) entry which is preliminary data.</text>
</comment>
<feature type="compositionally biased region" description="Polar residues" evidence="5">
    <location>
        <begin position="342"/>
        <end position="352"/>
    </location>
</feature>
<feature type="region of interest" description="Disordered" evidence="5">
    <location>
        <begin position="139"/>
        <end position="163"/>
    </location>
</feature>
<dbReference type="Gene3D" id="3.40.50.11990">
    <property type="entry name" value="RNA polymerase II accessory factor, Cdc73 C-terminal domain"/>
    <property type="match status" value="1"/>
</dbReference>
<feature type="domain" description="Cell division control protein 73 C-terminal" evidence="6">
    <location>
        <begin position="685"/>
        <end position="848"/>
    </location>
</feature>
<feature type="compositionally biased region" description="Low complexity" evidence="5">
    <location>
        <begin position="304"/>
        <end position="314"/>
    </location>
</feature>
<protein>
    <submittedName>
        <fullName evidence="7">Cell division control protein</fullName>
    </submittedName>
</protein>
<organism evidence="7 8">
    <name type="scientific">Lachnellula subtilissima</name>
    <dbReference type="NCBI Taxonomy" id="602034"/>
    <lineage>
        <taxon>Eukaryota</taxon>
        <taxon>Fungi</taxon>
        <taxon>Dikarya</taxon>
        <taxon>Ascomycota</taxon>
        <taxon>Pezizomycotina</taxon>
        <taxon>Leotiomycetes</taxon>
        <taxon>Helotiales</taxon>
        <taxon>Lachnaceae</taxon>
        <taxon>Lachnellula</taxon>
    </lineage>
</organism>
<dbReference type="EMBL" id="QGMJ01000054">
    <property type="protein sequence ID" value="TVY43849.1"/>
    <property type="molecule type" value="Genomic_DNA"/>
</dbReference>
<evidence type="ECO:0000256" key="5">
    <source>
        <dbReference type="SAM" id="MobiDB-lite"/>
    </source>
</evidence>
<feature type="compositionally biased region" description="Basic and acidic residues" evidence="5">
    <location>
        <begin position="332"/>
        <end position="341"/>
    </location>
</feature>
<dbReference type="GO" id="GO:0000993">
    <property type="term" value="F:RNA polymerase II complex binding"/>
    <property type="evidence" value="ECO:0007669"/>
    <property type="project" value="TreeGrafter"/>
</dbReference>
<dbReference type="AlphaFoldDB" id="A0A8H8RZD2"/>
<dbReference type="InterPro" id="IPR031336">
    <property type="entry name" value="CDC73_C"/>
</dbReference>
<gene>
    <name evidence="7" type="primary">cdc73</name>
    <name evidence="7" type="ORF">LSUB1_G001152</name>
</gene>
<dbReference type="GO" id="GO:0032968">
    <property type="term" value="P:positive regulation of transcription elongation by RNA polymerase II"/>
    <property type="evidence" value="ECO:0007669"/>
    <property type="project" value="TreeGrafter"/>
</dbReference>
<feature type="compositionally biased region" description="Polar residues" evidence="5">
    <location>
        <begin position="1"/>
        <end position="12"/>
    </location>
</feature>
<keyword evidence="4" id="KW-0539">Nucleus</keyword>
<evidence type="ECO:0000256" key="2">
    <source>
        <dbReference type="ARBA" id="ARBA00010427"/>
    </source>
</evidence>